<dbReference type="PANTHER" id="PTHR46108:SF4">
    <property type="entry name" value="BLUE CHEESE"/>
    <property type="match status" value="1"/>
</dbReference>
<dbReference type="Gene3D" id="3.30.40.10">
    <property type="entry name" value="Zinc/RING finger domain, C3HC4 (zinc finger)"/>
    <property type="match status" value="1"/>
</dbReference>
<feature type="region of interest" description="Disordered" evidence="6">
    <location>
        <begin position="3820"/>
        <end position="3843"/>
    </location>
</feature>
<feature type="region of interest" description="Disordered" evidence="6">
    <location>
        <begin position="4120"/>
        <end position="4208"/>
    </location>
</feature>
<evidence type="ECO:0000313" key="10">
    <source>
        <dbReference type="EMBL" id="DAZ94511.1"/>
    </source>
</evidence>
<evidence type="ECO:0000256" key="2">
    <source>
        <dbReference type="ARBA" id="ARBA00022737"/>
    </source>
</evidence>
<evidence type="ECO:0000256" key="5">
    <source>
        <dbReference type="PROSITE-ProRule" id="PRU00221"/>
    </source>
</evidence>
<dbReference type="InterPro" id="IPR011993">
    <property type="entry name" value="PH-like_dom_sf"/>
</dbReference>
<feature type="compositionally biased region" description="Basic and acidic residues" evidence="6">
    <location>
        <begin position="2813"/>
        <end position="2824"/>
    </location>
</feature>
<feature type="repeat" description="ANK" evidence="3">
    <location>
        <begin position="4041"/>
        <end position="4073"/>
    </location>
</feature>
<dbReference type="PROSITE" id="PS50294">
    <property type="entry name" value="WD_REPEATS_REGION"/>
    <property type="match status" value="1"/>
</dbReference>
<feature type="compositionally biased region" description="Low complexity" evidence="6">
    <location>
        <begin position="2937"/>
        <end position="2948"/>
    </location>
</feature>
<evidence type="ECO:0000256" key="3">
    <source>
        <dbReference type="PROSITE-ProRule" id="PRU00023"/>
    </source>
</evidence>
<evidence type="ECO:0000256" key="4">
    <source>
        <dbReference type="PROSITE-ProRule" id="PRU00175"/>
    </source>
</evidence>
<protein>
    <submittedName>
        <fullName evidence="10">Uncharacterized protein</fullName>
    </submittedName>
</protein>
<evidence type="ECO:0000259" key="8">
    <source>
        <dbReference type="PROSITE" id="PS50197"/>
    </source>
</evidence>
<dbReference type="SMART" id="SM00233">
    <property type="entry name" value="PH"/>
    <property type="match status" value="1"/>
</dbReference>
<feature type="compositionally biased region" description="Polar residues" evidence="6">
    <location>
        <begin position="4151"/>
        <end position="4164"/>
    </location>
</feature>
<feature type="compositionally biased region" description="Basic and acidic residues" evidence="6">
    <location>
        <begin position="4189"/>
        <end position="4202"/>
    </location>
</feature>
<dbReference type="Gene3D" id="1.25.40.20">
    <property type="entry name" value="Ankyrin repeat-containing domain"/>
    <property type="match status" value="2"/>
</dbReference>
<dbReference type="InterPro" id="IPR023362">
    <property type="entry name" value="PH-BEACH_dom"/>
</dbReference>
<evidence type="ECO:0000256" key="6">
    <source>
        <dbReference type="SAM" id="MobiDB-lite"/>
    </source>
</evidence>
<dbReference type="CDD" id="cd06071">
    <property type="entry name" value="Beach"/>
    <property type="match status" value="1"/>
</dbReference>
<feature type="repeat" description="ANK" evidence="3">
    <location>
        <begin position="3895"/>
        <end position="3927"/>
    </location>
</feature>
<dbReference type="InterPro" id="IPR051944">
    <property type="entry name" value="BEACH_domain_protein"/>
</dbReference>
<dbReference type="PROSITE" id="PS50197">
    <property type="entry name" value="BEACH"/>
    <property type="match status" value="1"/>
</dbReference>
<dbReference type="InterPro" id="IPR013320">
    <property type="entry name" value="ConA-like_dom_sf"/>
</dbReference>
<dbReference type="PROSITE" id="PS50297">
    <property type="entry name" value="ANK_REP_REGION"/>
    <property type="match status" value="3"/>
</dbReference>
<dbReference type="FunFam" id="1.10.1540.10:FF:000001">
    <property type="entry name" value="neurobeachin isoform X1"/>
    <property type="match status" value="1"/>
</dbReference>
<dbReference type="InterPro" id="IPR000409">
    <property type="entry name" value="BEACH_dom"/>
</dbReference>
<evidence type="ECO:0000256" key="1">
    <source>
        <dbReference type="ARBA" id="ARBA00022574"/>
    </source>
</evidence>
<dbReference type="GO" id="GO:0008270">
    <property type="term" value="F:zinc ion binding"/>
    <property type="evidence" value="ECO:0007669"/>
    <property type="project" value="UniProtKB-KW"/>
</dbReference>
<dbReference type="SUPFAM" id="SSF49899">
    <property type="entry name" value="Concanavalin A-like lectins/glucanases"/>
    <property type="match status" value="1"/>
</dbReference>
<dbReference type="PROSITE" id="PS50082">
    <property type="entry name" value="WD_REPEATS_2"/>
    <property type="match status" value="1"/>
</dbReference>
<dbReference type="Gene3D" id="1.10.1540.10">
    <property type="entry name" value="BEACH domain"/>
    <property type="match status" value="1"/>
</dbReference>
<keyword evidence="4" id="KW-0479">Metal-binding</keyword>
<dbReference type="InterPro" id="IPR036770">
    <property type="entry name" value="Ankyrin_rpt-contain_sf"/>
</dbReference>
<evidence type="ECO:0000259" key="9">
    <source>
        <dbReference type="PROSITE" id="PS51783"/>
    </source>
</evidence>
<feature type="region of interest" description="Disordered" evidence="6">
    <location>
        <begin position="3699"/>
        <end position="3757"/>
    </location>
</feature>
<keyword evidence="3" id="KW-0040">ANK repeat</keyword>
<dbReference type="SUPFAM" id="SSF50978">
    <property type="entry name" value="WD40 repeat-like"/>
    <property type="match status" value="1"/>
</dbReference>
<gene>
    <name evidence="10" type="ORF">N0F65_011864</name>
</gene>
<dbReference type="InterPro" id="IPR019775">
    <property type="entry name" value="WD40_repeat_CS"/>
</dbReference>
<organism evidence="10 11">
    <name type="scientific">Lagenidium giganteum</name>
    <dbReference type="NCBI Taxonomy" id="4803"/>
    <lineage>
        <taxon>Eukaryota</taxon>
        <taxon>Sar</taxon>
        <taxon>Stramenopiles</taxon>
        <taxon>Oomycota</taxon>
        <taxon>Peronosporomycetes</taxon>
        <taxon>Pythiales</taxon>
        <taxon>Pythiaceae</taxon>
    </lineage>
</organism>
<dbReference type="InterPro" id="IPR013083">
    <property type="entry name" value="Znf_RING/FYVE/PHD"/>
</dbReference>
<name>A0AAV2YKT1_9STRA</name>
<dbReference type="SMART" id="SM00320">
    <property type="entry name" value="WD40"/>
    <property type="match status" value="4"/>
</dbReference>
<keyword evidence="4" id="KW-0863">Zinc-finger</keyword>
<proteinExistence type="predicted"/>
<dbReference type="Gene3D" id="2.130.10.10">
    <property type="entry name" value="YVTN repeat-like/Quinoprotein amine dehydrogenase"/>
    <property type="match status" value="1"/>
</dbReference>
<dbReference type="SMART" id="SM00248">
    <property type="entry name" value="ANK"/>
    <property type="match status" value="6"/>
</dbReference>
<dbReference type="InterPro" id="IPR001841">
    <property type="entry name" value="Znf_RING"/>
</dbReference>
<feature type="region of interest" description="Disordered" evidence="6">
    <location>
        <begin position="2771"/>
        <end position="2867"/>
    </location>
</feature>
<keyword evidence="4" id="KW-0862">Zinc</keyword>
<dbReference type="SUPFAM" id="SSF57850">
    <property type="entry name" value="RING/U-box"/>
    <property type="match status" value="1"/>
</dbReference>
<dbReference type="InterPro" id="IPR001849">
    <property type="entry name" value="PH_domain"/>
</dbReference>
<dbReference type="InterPro" id="IPR036322">
    <property type="entry name" value="WD40_repeat_dom_sf"/>
</dbReference>
<dbReference type="Pfam" id="PF02138">
    <property type="entry name" value="Beach"/>
    <property type="match status" value="1"/>
</dbReference>
<dbReference type="SUPFAM" id="SSF81837">
    <property type="entry name" value="BEACH domain"/>
    <property type="match status" value="1"/>
</dbReference>
<dbReference type="InterPro" id="IPR001680">
    <property type="entry name" value="WD40_rpt"/>
</dbReference>
<dbReference type="PANTHER" id="PTHR46108">
    <property type="entry name" value="BLUE CHEESE"/>
    <property type="match status" value="1"/>
</dbReference>
<feature type="region of interest" description="Disordered" evidence="6">
    <location>
        <begin position="2937"/>
        <end position="2969"/>
    </location>
</feature>
<dbReference type="EMBL" id="DAKRPA010000247">
    <property type="protein sequence ID" value="DAZ94511.1"/>
    <property type="molecule type" value="Genomic_DNA"/>
</dbReference>
<dbReference type="InterPro" id="IPR015943">
    <property type="entry name" value="WD40/YVTN_repeat-like_dom_sf"/>
</dbReference>
<reference evidence="10" key="1">
    <citation type="submission" date="2022-11" db="EMBL/GenBank/DDBJ databases">
        <authorList>
            <person name="Morgan W.R."/>
            <person name="Tartar A."/>
        </authorList>
    </citation>
    <scope>NUCLEOTIDE SEQUENCE</scope>
    <source>
        <strain evidence="10">ARSEF 373</strain>
    </source>
</reference>
<dbReference type="SMART" id="SM01026">
    <property type="entry name" value="Beach"/>
    <property type="match status" value="1"/>
</dbReference>
<dbReference type="PROSITE" id="PS50089">
    <property type="entry name" value="ZF_RING_2"/>
    <property type="match status" value="1"/>
</dbReference>
<comment type="caution">
    <text evidence="10">The sequence shown here is derived from an EMBL/GenBank/DDBJ whole genome shotgun (WGS) entry which is preliminary data.</text>
</comment>
<dbReference type="PROSITE" id="PS00678">
    <property type="entry name" value="WD_REPEATS_1"/>
    <property type="match status" value="1"/>
</dbReference>
<dbReference type="InterPro" id="IPR002110">
    <property type="entry name" value="Ankyrin_rpt"/>
</dbReference>
<feature type="compositionally biased region" description="Acidic residues" evidence="6">
    <location>
        <begin position="2794"/>
        <end position="2812"/>
    </location>
</feature>
<dbReference type="Proteomes" id="UP001146120">
    <property type="component" value="Unassembled WGS sequence"/>
</dbReference>
<feature type="domain" description="RING-type" evidence="7">
    <location>
        <begin position="4249"/>
        <end position="4294"/>
    </location>
</feature>
<evidence type="ECO:0000313" key="11">
    <source>
        <dbReference type="Proteomes" id="UP001146120"/>
    </source>
</evidence>
<feature type="domain" description="BEACH" evidence="8">
    <location>
        <begin position="3095"/>
        <end position="3392"/>
    </location>
</feature>
<dbReference type="PROSITE" id="PS50088">
    <property type="entry name" value="ANK_REPEAT"/>
    <property type="match status" value="3"/>
</dbReference>
<keyword evidence="2" id="KW-0677">Repeat</keyword>
<dbReference type="Pfam" id="PF00400">
    <property type="entry name" value="WD40"/>
    <property type="match status" value="2"/>
</dbReference>
<dbReference type="SUPFAM" id="SSF48403">
    <property type="entry name" value="Ankyrin repeat"/>
    <property type="match status" value="1"/>
</dbReference>
<dbReference type="PROSITE" id="PS51783">
    <property type="entry name" value="PH_BEACH"/>
    <property type="match status" value="1"/>
</dbReference>
<keyword evidence="1 5" id="KW-0853">WD repeat</keyword>
<feature type="compositionally biased region" description="Basic residues" evidence="6">
    <location>
        <begin position="4132"/>
        <end position="4145"/>
    </location>
</feature>
<feature type="repeat" description="ANK" evidence="3">
    <location>
        <begin position="3963"/>
        <end position="3995"/>
    </location>
</feature>
<sequence>MMVFQQNFDLLMRETVSKIKLVIRFIMEGGEFQNELVVMCDVANLAAAKILESGDPPATFLKTYFAEPAGVSFCEQNALPSLLLDLLEKLRVQLVQQELQRLAGPTSENEATAAPGIDVATLERPMQFLFTCAQSIAMNTALMEEYRCELPNLIQLTAEEYPQAAFFLRDLASQMLACVSDKNFNAALVWYLHDCHTVGKTVRLITKYINGVEASPSNASEALSQLSASKSVLRPAESSEANALAAAAAVSDALGMTKDAANESVQSADASGIGSEVGFEVVTTPPIVYALRPYEAIPGLKTLIYVLQKTCRHSLVLLGEFQSSGGYTLLAKLIQESSGGDMSTLIYLSTLLLPLGTGFSGVFGEDENMATVITCGARNVGAFTALRDLLLKCVSELEMSHELTERDRMKDEQIILQILTTILHVYTSDYENFMRLEPKTQTLALILTKLPWMGFYDAKVIVLRIVEYVCAAAKSDGQVPQDILSILSSLFIQFTMSENEELLKSVTSTSDSEGANLTENPDSATPLHLMLCSCLTKILQGTNVSAYQDELRSCGLLERGLYALFVKIASGLSTPEVVNERKKYFLEKLSIRLNMWAALATSMLRDNWTARTEFRRMHIHQSLYAIADFLVTEDILQPDQRQQGPQESCIALSVFSLFVELANIKVIENDGSEDASTSQAEAQLHQAGTEADFGKILELVQSSRGFPRRQHLLLDVLKQMLRGNSLAWGPWQMCQGHEIMIATLSSLDNFAADEEGVLYLIMESILDIFIILLDPGSGDETNRAYFKQQVGYASISGCLINCEVLQTDRRSQVIEKVFELITGQASPCDRIKNADAVEAVFRLLAHLPLDVSLAMLKRLLLMLTSSDDSVYSTKRQSRRLVEAGIFRWFCDPAIAAFMLKNNPLKYPLMSLFVVLSKEELATAHLREFMRVIAKCMPKLLGNMYDPKGPNFCNTEDRNVEAGLTLFQIACEASTVPQTPVGAHTKSRISSGYIHITNAHDRVWPPSSGYSFACWLRFPPVPKQETNVEVVQPKAPAPADGATVFVALCEGYLTINLVDDDAAEPTKFYGVLVGATLSLFNSSDSANRSEGAVRVVDVTAVARHSQLEIVFWSYDKSFVAKCESSENLEMWLRAMQQAQVISALPSRSKVCGLDIGVDEQVLYAPDVPVDQEQTTQLDGYACIVSIYSLESAGCFTRVFFDQSNGSLRIDTGSVSSGPNMNPNPKRTSVVFKNIDLNLLRSSAAEAAESATSRERSSDWHHIAFTHRKAVVGSSLLTLYIDGSEVTTKKLSYPSSSGTGTFQCFVGKDIQVCGTYPALPWSIGPAWLVEDTLNSNAIVCMFLLGPTFRGQFSGHSYRSVGDWPEALTSSLLERSTQRRVEIARAAKRLQLAQLSRASRRQWNDGSVNFSLADYQDSGKPKDDLIDGFRFTSPTSRKELSRQEAFQAFVKHDCSMSSFGQEILQLLSSFKLADDTVLFSLNTKFAPSSTKGTHVHTQVNYIGTEQSTPLDIARLLPSVGGVTQVLFPLFDNAWRSTELNVLLRILVRCLRRNPNCMAECLESNAYALLCSFLCERIHLIDEAVLRSVEHLAIAGAVKPRAATDGKDEASELSATAFPLVADFAALSQILFCTEIRKRLPVSLQRMLVTRLTEVIEPSNPNAVFNVRQFRRAGFLSWILMYISDLCGEKSTFDEIAGLDLRACYPQFEDSQLNQLLHEMTQLLRTYLRVENHIDDVNEVADLLLLSLTNDATYGKENVIRMVLLQFLLHEVEKDTDAANVKESLSKAASSGNESAQLLVTTMVEAVVYRAGIAMLRKRKERTDGGGFTSVTSPTSASTQSGAVAYAVDGFENVLLEIIGRQDSGVHSGIEALLATRLLLTLAQDYSVFAQFLLQTPSLLQKFKRVLQRYSTDCDFFTPLLAFVSNIPIKDTKYRDPVTSSDGPQQFALPTPCPITGAEKHCVDQVWDLLGALLLRNTRVEDEAAKAINITVFAQLSFQVEVNESFFSAVCKSCFTVLRLVVQCLVSSPLMAKDVESTVASTSKDQGLQASLSYLISGRVPKSRVCALAVACFDFLKVFFSRLLFEKDDFALFMLYFLDSMDSYIANHQPVKIFSAADGQKAWLGLLVHVVKSTKALSDNCSFLALRNVCSLALALSRYLVDETKHQGTVNGTESMDFSAQTALDGPTLPQNVPTCFGTDVLVFFLSSVRICSETHITHLIGAEDQQFIYGVLVYCAQTVVLNELNGAHKGTSPQPKLLECIVNSRALLVQQTKCSSVIVCGSSTAHHGNDSSSSGVTNPTLARMRTLSATFHKEFGVGSESDRSFILSLAAELFRMLLDDSESVRYSSILLWQFLIQQRMGVLKELLIVEPKASLLQNITANKKEVIDVFHGGFERLLHVHKTETTGGSSEQSAASVESWLQFHVWLTDHQDLLNDLILTRTEPIFQHMTDVLLSCSCVRKVNMNSSTSRLLAQGDLAINLDFVTFDAGNDWKLKVVEEIEFGYKTAARKTSLRLTNLKESSIDGMRDAQIRWRELLARLLSSRCIWQYGGWVHPLKEYVLHSDNVSSDQYVLERSIFHDNSVKYRLDFTEGPQRMRVRLLRSYDLPEYEALRVTEKPSNNVSNTTVKRKSLIDDSLKKSLEFHEAVEVYREYLYRQSTVADTSSGANVLREILSRCAYERTRETFVASKEEEHRPVTLARKIFDTHLKGSGCTVLAIPDSIVTEIEQSIQQTETECDGKNIVPLTLFDVADSEAMQNKLCNVKVGTDVKAISAPTTHVEEDDEEGEGDAALGIMSDGDDEDSDDQQDDGEDEIEVNGKDASSKTDSRVASGKGVTILEDHFSQPSDDVPKPDLPNQTGDAKVNSDHEDKTFDSSHDYVYGGIARFLHREDYPPTRCYSASYIAGMSKTLGVFLLCRNAVYFIGGYEKLYHNDADHVGSNNVSSPGSSSVPMQATGPISPTKSTTSHTGKKKGKSIIRTTLADFNIQFGPSKDNNGQFFTVVPLTLPQRAESNSSEQPMHDIRAPIKRWSVKYAHVRQFYRIKYQLRPVGIEFFDVFGSTFFLQFDSNAEREEILKLMFQMPIVNSIFWNPVLRSSAISLSIKRIRQGLTKRWLRGQMSNFEYLMHLNTIAGRSFNDITQYPVFPWVLTDYKSQFLDIDNPAVYRDLSKPMGALGQNRAAQFRERFSAMSHDVGNGPMDTPAFHYGTHYSCSAYVVNYLIRLEPFTKLALELQGGYFDHADRLFRSIPSSWESASTENLQDVRELIPEFYFLPEFLFNANNYDYGMTQSGEMVSHVRLPPWAQGDPREFVRLHRMALESKHVSENLHHWIDLIFGYQQTGQQAKDAQNVFMHITYEGTVDIEKIEDPIMRNAMLSQIENFGQTPSKLFTSPHPARKVPTLNAPTAPTAAIGHQYEGNTLSSIEAYVKWHTPLAPALVSIGKDYVFLKKQMAAKVLDEPIGDIRPVNDKFQCRGFGCNFMPPRFSKYAEWGAADTSIRFRVHQSSARYREANKVIGVLEDIHTQRMKCAAFSDDGQLLVTGGEDAVVNVIECLKLNGHRVFKQKAKLVGHEDAVVSVAINKEFNLIASGSLDCCVILWDLRMRSFLRELVGHTNAVTRVSINGANGNILTTTSSEIRVWSVNGDLLAATAVQNLGLSAMSAAIATRCDSWQNGVVAVTGHTNGTIALWGLLYPSDIALDKQSAAAESDPSAQPPAASVISPRTSMLARTGTSTGNSRCVMRVGPGQGSSRTAGSADSGAPATKVVPSSQLFIMKLLLDHRVNVTALTLGADQRQLLSGDADGHCIRWVDDSISTNIIEGMPPMPPLARRSSGAGDARQHGHASQDEEEVEVEEFEMEVGGSGLTTWATSFYECAAEGDLQPLLELLDEGRVEANDVDVDGFTALMVAAAEGHAHIVNALLERGADVSMRTHELRSTALHFAAKSGDRAIVEAICKQDAQHVDCWNVNGDTPLIWACIEGRAEAVEVLLSFGADVNAVNQFGATTLICAVMIGEDPEADDSDQDRAKILRMLLQKNAKLVNFQDREGSTAMHLAASCGYLECVKTLLELGADITLRNAIGQTPLEEAEQTGVAESGPCVDHLRGIWKNLEEEAAARMMSMLEMEEKSHAAGGGAAKKATKKGKKAKRKAKATGNAQQQSHALATMSASNAVADGSTKAEASDASSDSSDDEADDKPSSLRRDSHRAADTVPVPVTAVDERMMASQAALDAKAKWLRRLQLPNETVDEALGLLACGICGELVNDNVQCSAAPCTQLYCASCLSKAVMSAGLSGVKCIKCQLSLDKAKMMHNHFAQAQAASLGLSSSSSSTSGDTTRRVTLDDLQQQLHSAVYKAAVVDISPAHLVPGAELRALSVGQLEVLEDTHQLALREIMEARIANARVLERLQIEEWMKTQRDILHFAAMSGINSSTK</sequence>
<keyword evidence="11" id="KW-1185">Reference proteome</keyword>
<reference evidence="10" key="2">
    <citation type="journal article" date="2023" name="Microbiol Resour">
        <title>Decontamination and Annotation of the Draft Genome Sequence of the Oomycete Lagenidium giganteum ARSEF 373.</title>
        <authorList>
            <person name="Morgan W.R."/>
            <person name="Tartar A."/>
        </authorList>
    </citation>
    <scope>NUCLEOTIDE SEQUENCE</scope>
    <source>
        <strain evidence="10">ARSEF 373</strain>
    </source>
</reference>
<feature type="domain" description="BEACH-type PH" evidence="9">
    <location>
        <begin position="2886"/>
        <end position="3076"/>
    </location>
</feature>
<accession>A0AAV2YKT1</accession>
<evidence type="ECO:0000259" key="7">
    <source>
        <dbReference type="PROSITE" id="PS50089"/>
    </source>
</evidence>
<dbReference type="Pfam" id="PF12796">
    <property type="entry name" value="Ank_2"/>
    <property type="match status" value="2"/>
</dbReference>
<dbReference type="InterPro" id="IPR036372">
    <property type="entry name" value="BEACH_dom_sf"/>
</dbReference>
<dbReference type="Gene3D" id="2.30.29.30">
    <property type="entry name" value="Pleckstrin-homology domain (PH domain)/Phosphotyrosine-binding domain (PTB)"/>
    <property type="match status" value="1"/>
</dbReference>
<dbReference type="SUPFAM" id="SSF50729">
    <property type="entry name" value="PH domain-like"/>
    <property type="match status" value="2"/>
</dbReference>
<feature type="repeat" description="WD" evidence="5">
    <location>
        <begin position="3563"/>
        <end position="3604"/>
    </location>
</feature>